<name>A0AA39HEG1_9BILA</name>
<keyword evidence="2" id="KW-1185">Reference proteome</keyword>
<proteinExistence type="predicted"/>
<evidence type="ECO:0000313" key="2">
    <source>
        <dbReference type="Proteomes" id="UP001175271"/>
    </source>
</evidence>
<reference evidence="1" key="1">
    <citation type="submission" date="2023-06" db="EMBL/GenBank/DDBJ databases">
        <title>Genomic analysis of the entomopathogenic nematode Steinernema hermaphroditum.</title>
        <authorList>
            <person name="Schwarz E.M."/>
            <person name="Heppert J.K."/>
            <person name="Baniya A."/>
            <person name="Schwartz H.T."/>
            <person name="Tan C.-H."/>
            <person name="Antoshechkin I."/>
            <person name="Sternberg P.W."/>
            <person name="Goodrich-Blair H."/>
            <person name="Dillman A.R."/>
        </authorList>
    </citation>
    <scope>NUCLEOTIDE SEQUENCE</scope>
    <source>
        <strain evidence="1">PS9179</strain>
        <tissue evidence="1">Whole animal</tissue>
    </source>
</reference>
<comment type="caution">
    <text evidence="1">The sequence shown here is derived from an EMBL/GenBank/DDBJ whole genome shotgun (WGS) entry which is preliminary data.</text>
</comment>
<sequence length="132" mass="14960">MAAVRHERLKNLKALEGYEGTGKLKEFFRRFEEMTIGCDEEERISLLREKCKKRAKRLVANIVENGTQAYRLIKADLAHQIAAASTEGIEAHQRLQEGIQRQPKETLTSYSDRVAKEVRLAFAGTDNPQSAS</sequence>
<evidence type="ECO:0000313" key="1">
    <source>
        <dbReference type="EMBL" id="KAK0404348.1"/>
    </source>
</evidence>
<dbReference type="EMBL" id="JAUCMV010000004">
    <property type="protein sequence ID" value="KAK0404348.1"/>
    <property type="molecule type" value="Genomic_DNA"/>
</dbReference>
<protein>
    <submittedName>
        <fullName evidence="1">Uncharacterized protein</fullName>
    </submittedName>
</protein>
<accession>A0AA39HEG1</accession>
<dbReference type="AlphaFoldDB" id="A0AA39HEG1"/>
<gene>
    <name evidence="1" type="ORF">QR680_017412</name>
</gene>
<dbReference type="Proteomes" id="UP001175271">
    <property type="component" value="Unassembled WGS sequence"/>
</dbReference>
<organism evidence="1 2">
    <name type="scientific">Steinernema hermaphroditum</name>
    <dbReference type="NCBI Taxonomy" id="289476"/>
    <lineage>
        <taxon>Eukaryota</taxon>
        <taxon>Metazoa</taxon>
        <taxon>Ecdysozoa</taxon>
        <taxon>Nematoda</taxon>
        <taxon>Chromadorea</taxon>
        <taxon>Rhabditida</taxon>
        <taxon>Tylenchina</taxon>
        <taxon>Panagrolaimomorpha</taxon>
        <taxon>Strongyloidoidea</taxon>
        <taxon>Steinernematidae</taxon>
        <taxon>Steinernema</taxon>
    </lineage>
</organism>